<reference evidence="1 2" key="1">
    <citation type="submission" date="2021-06" db="EMBL/GenBank/DDBJ databases">
        <title>Caerostris extrusa draft genome.</title>
        <authorList>
            <person name="Kono N."/>
            <person name="Arakawa K."/>
        </authorList>
    </citation>
    <scope>NUCLEOTIDE SEQUENCE [LARGE SCALE GENOMIC DNA]</scope>
</reference>
<gene>
    <name evidence="1" type="ORF">CEXT_83501</name>
</gene>
<evidence type="ECO:0000313" key="1">
    <source>
        <dbReference type="EMBL" id="GIY05050.1"/>
    </source>
</evidence>
<organism evidence="1 2">
    <name type="scientific">Caerostris extrusa</name>
    <name type="common">Bark spider</name>
    <name type="synonym">Caerostris bankana</name>
    <dbReference type="NCBI Taxonomy" id="172846"/>
    <lineage>
        <taxon>Eukaryota</taxon>
        <taxon>Metazoa</taxon>
        <taxon>Ecdysozoa</taxon>
        <taxon>Arthropoda</taxon>
        <taxon>Chelicerata</taxon>
        <taxon>Arachnida</taxon>
        <taxon>Araneae</taxon>
        <taxon>Araneomorphae</taxon>
        <taxon>Entelegynae</taxon>
        <taxon>Araneoidea</taxon>
        <taxon>Araneidae</taxon>
        <taxon>Caerostris</taxon>
    </lineage>
</organism>
<dbReference type="Proteomes" id="UP001054945">
    <property type="component" value="Unassembled WGS sequence"/>
</dbReference>
<dbReference type="EMBL" id="BPLR01005793">
    <property type="protein sequence ID" value="GIY05050.1"/>
    <property type="molecule type" value="Genomic_DNA"/>
</dbReference>
<keyword evidence="2" id="KW-1185">Reference proteome</keyword>
<proteinExistence type="predicted"/>
<sequence length="103" mass="11577">MEDSQVNLIFENAATLFGTVFHILEHLSKKKKIIHAVFAANNSDPRQISAAILGRHKQHAKSTNVAANITRNVSGKKKENKCFLLMIFFSLSVTVTKLRRKTL</sequence>
<evidence type="ECO:0000313" key="2">
    <source>
        <dbReference type="Proteomes" id="UP001054945"/>
    </source>
</evidence>
<accession>A0AAV4Q7L7</accession>
<comment type="caution">
    <text evidence="1">The sequence shown here is derived from an EMBL/GenBank/DDBJ whole genome shotgun (WGS) entry which is preliminary data.</text>
</comment>
<dbReference type="AlphaFoldDB" id="A0AAV4Q7L7"/>
<protein>
    <submittedName>
        <fullName evidence="1">Uncharacterized protein</fullName>
    </submittedName>
</protein>
<name>A0AAV4Q7L7_CAEEX</name>